<name>A0A0K9YMD5_9BACL</name>
<dbReference type="GO" id="GO:0016020">
    <property type="term" value="C:membrane"/>
    <property type="evidence" value="ECO:0007669"/>
    <property type="project" value="InterPro"/>
</dbReference>
<gene>
    <name evidence="3" type="ORF">ADS79_28900</name>
    <name evidence="2" type="ORF">BRE01_24950</name>
</gene>
<protein>
    <submittedName>
        <fullName evidence="3">ABC transporter permease</fullName>
    </submittedName>
</protein>
<dbReference type="Pfam" id="PF05975">
    <property type="entry name" value="EcsB"/>
    <property type="match status" value="1"/>
</dbReference>
<dbReference type="Proteomes" id="UP000036834">
    <property type="component" value="Unassembled WGS sequence"/>
</dbReference>
<evidence type="ECO:0000313" key="4">
    <source>
        <dbReference type="Proteomes" id="UP000036834"/>
    </source>
</evidence>
<dbReference type="EMBL" id="BJON01000009">
    <property type="protein sequence ID" value="GED68793.1"/>
    <property type="molecule type" value="Genomic_DNA"/>
</dbReference>
<feature type="transmembrane region" description="Helical" evidence="1">
    <location>
        <begin position="193"/>
        <end position="213"/>
    </location>
</feature>
<keyword evidence="5" id="KW-1185">Reference proteome</keyword>
<sequence length="380" mass="44939">MNVDVDALFRERQKRFFEEVVRYSQYVANGGLLFVVLFLMGLLGLYYRGLVDMIPAWFPMQYFLAFIVAIVVTKSSHRTFLLEADLLFLTPLETKMHSYFQKTQRYNFFIQSIGLFLVLLLFSPLYELGLRTTNGQLWFYWCVPFVIKGWNLYSSWICLRLPDKSRVRQYTLARFAFSFFVLTWVFGEGRLLTYQGIPFAGLLCIVLVVWFHLRLQAIKKKHSLQWYRLLEVEKGLRSRFYRIVNQFKDVPWLQNEVKPRAWLIPVTKLVTYRQANAAKLLFLRTFIRSSGYVGLYIRLILISSFLILILPNLYAKLVIALLFLIMSAIQLKGLSSHHHKRNMYALLPINEQQHKHAFRWIRRVLLATQGTVSLLFILIF</sequence>
<dbReference type="STRING" id="54915.ADS79_28900"/>
<reference evidence="3" key="2">
    <citation type="submission" date="2015-07" db="EMBL/GenBank/DDBJ databases">
        <title>MeaNS - Measles Nucleotide Surveillance Program.</title>
        <authorList>
            <person name="Tran T."/>
            <person name="Druce J."/>
        </authorList>
    </citation>
    <scope>NUCLEOTIDE SEQUENCE</scope>
    <source>
        <strain evidence="3">DSM 9887</strain>
    </source>
</reference>
<feature type="transmembrane region" description="Helical" evidence="1">
    <location>
        <begin position="360"/>
        <end position="379"/>
    </location>
</feature>
<dbReference type="EMBL" id="LGIQ01000011">
    <property type="protein sequence ID" value="KNB69859.1"/>
    <property type="molecule type" value="Genomic_DNA"/>
</dbReference>
<organism evidence="3 4">
    <name type="scientific">Brevibacillus reuszeri</name>
    <dbReference type="NCBI Taxonomy" id="54915"/>
    <lineage>
        <taxon>Bacteria</taxon>
        <taxon>Bacillati</taxon>
        <taxon>Bacillota</taxon>
        <taxon>Bacilli</taxon>
        <taxon>Bacillales</taxon>
        <taxon>Paenibacillaceae</taxon>
        <taxon>Brevibacillus</taxon>
    </lineage>
</organism>
<dbReference type="PATRIC" id="fig|54915.3.peg.4992"/>
<evidence type="ECO:0000313" key="3">
    <source>
        <dbReference type="EMBL" id="KNB69859.1"/>
    </source>
</evidence>
<keyword evidence="1" id="KW-0812">Transmembrane</keyword>
<evidence type="ECO:0000313" key="5">
    <source>
        <dbReference type="Proteomes" id="UP000319578"/>
    </source>
</evidence>
<dbReference type="InterPro" id="IPR010288">
    <property type="entry name" value="EcsB_ABC"/>
</dbReference>
<proteinExistence type="predicted"/>
<feature type="transmembrane region" description="Helical" evidence="1">
    <location>
        <begin position="171"/>
        <end position="187"/>
    </location>
</feature>
<dbReference type="AlphaFoldDB" id="A0A0K9YMD5"/>
<evidence type="ECO:0000313" key="2">
    <source>
        <dbReference type="EMBL" id="GED68793.1"/>
    </source>
</evidence>
<keyword evidence="1" id="KW-1133">Transmembrane helix</keyword>
<dbReference type="PIRSF" id="PIRSF037259">
    <property type="entry name" value="EcsB_ABC"/>
    <property type="match status" value="1"/>
</dbReference>
<dbReference type="OrthoDB" id="2447941at2"/>
<evidence type="ECO:0000256" key="1">
    <source>
        <dbReference type="SAM" id="Phobius"/>
    </source>
</evidence>
<dbReference type="RefSeq" id="WP_049741896.1">
    <property type="nucleotide sequence ID" value="NZ_BJON01000009.1"/>
</dbReference>
<feature type="transmembrane region" description="Helical" evidence="1">
    <location>
        <begin position="138"/>
        <end position="159"/>
    </location>
</feature>
<feature type="transmembrane region" description="Helical" evidence="1">
    <location>
        <begin position="26"/>
        <end position="47"/>
    </location>
</feature>
<feature type="transmembrane region" description="Helical" evidence="1">
    <location>
        <begin position="53"/>
        <end position="72"/>
    </location>
</feature>
<reference evidence="4" key="1">
    <citation type="submission" date="2015-07" db="EMBL/GenBank/DDBJ databases">
        <title>Genome sequencing project for genomic taxonomy and phylogenomics of Bacillus-like bacteria.</title>
        <authorList>
            <person name="Liu B."/>
            <person name="Wang J."/>
            <person name="Zhu Y."/>
            <person name="Liu G."/>
            <person name="Chen Q."/>
            <person name="Chen Z."/>
            <person name="Lan J."/>
            <person name="Che J."/>
            <person name="Ge C."/>
            <person name="Shi H."/>
            <person name="Pan Z."/>
            <person name="Liu X."/>
        </authorList>
    </citation>
    <scope>NUCLEOTIDE SEQUENCE [LARGE SCALE GENOMIC DNA]</scope>
    <source>
        <strain evidence="4">DSM 9887</strain>
    </source>
</reference>
<comment type="caution">
    <text evidence="3">The sequence shown here is derived from an EMBL/GenBank/DDBJ whole genome shotgun (WGS) entry which is preliminary data.</text>
</comment>
<feature type="transmembrane region" description="Helical" evidence="1">
    <location>
        <begin position="317"/>
        <end position="334"/>
    </location>
</feature>
<feature type="transmembrane region" description="Helical" evidence="1">
    <location>
        <begin position="106"/>
        <end position="126"/>
    </location>
</feature>
<dbReference type="Proteomes" id="UP000319578">
    <property type="component" value="Unassembled WGS sequence"/>
</dbReference>
<accession>A0A0K9YMD5</accession>
<keyword evidence="1" id="KW-0472">Membrane</keyword>
<reference evidence="2 5" key="3">
    <citation type="submission" date="2019-06" db="EMBL/GenBank/DDBJ databases">
        <title>Whole genome shotgun sequence of Brevibacillus reuszeri NBRC 15719.</title>
        <authorList>
            <person name="Hosoyama A."/>
            <person name="Uohara A."/>
            <person name="Ohji S."/>
            <person name="Ichikawa N."/>
        </authorList>
    </citation>
    <scope>NUCLEOTIDE SEQUENCE [LARGE SCALE GENOMIC DNA]</scope>
    <source>
        <strain evidence="2 5">NBRC 15719</strain>
    </source>
</reference>